<dbReference type="RefSeq" id="WP_200173889.1">
    <property type="nucleotide sequence ID" value="NZ_BAABKQ010000001.1"/>
</dbReference>
<dbReference type="SUPFAM" id="SSF47598">
    <property type="entry name" value="Ribbon-helix-helix"/>
    <property type="match status" value="1"/>
</dbReference>
<proteinExistence type="predicted"/>
<reference evidence="3" key="1">
    <citation type="journal article" date="2019" name="Int. J. Syst. Evol. Microbiol.">
        <title>The Global Catalogue of Microorganisms (GCM) 10K type strain sequencing project: providing services to taxonomists for standard genome sequencing and annotation.</title>
        <authorList>
            <consortium name="The Broad Institute Genomics Platform"/>
            <consortium name="The Broad Institute Genome Sequencing Center for Infectious Disease"/>
            <person name="Wu L."/>
            <person name="Ma J."/>
        </authorList>
    </citation>
    <scope>NUCLEOTIDE SEQUENCE [LARGE SCALE GENOMIC DNA]</scope>
    <source>
        <strain evidence="3">JCM 18542</strain>
    </source>
</reference>
<dbReference type="InterPro" id="IPR002145">
    <property type="entry name" value="CopG"/>
</dbReference>
<accession>A0ABP9C399</accession>
<name>A0ABP9C399_9ACTN</name>
<evidence type="ECO:0000259" key="1">
    <source>
        <dbReference type="Pfam" id="PF01402"/>
    </source>
</evidence>
<organism evidence="2 3">
    <name type="scientific">Tomitella cavernea</name>
    <dbReference type="NCBI Taxonomy" id="1387982"/>
    <lineage>
        <taxon>Bacteria</taxon>
        <taxon>Bacillati</taxon>
        <taxon>Actinomycetota</taxon>
        <taxon>Actinomycetes</taxon>
        <taxon>Mycobacteriales</taxon>
        <taxon>Tomitella</taxon>
    </lineage>
</organism>
<dbReference type="CDD" id="cd22231">
    <property type="entry name" value="RHH_NikR_HicB-like"/>
    <property type="match status" value="1"/>
</dbReference>
<sequence>MKISVSLPQEDVDMLDSYVHAAGLSSRSAAVQRAVRLLRDAGLEDDYAAAWDEWETSGEAAAWMSPAGDGLADAAR</sequence>
<dbReference type="InterPro" id="IPR010985">
    <property type="entry name" value="Ribbon_hlx_hlx"/>
</dbReference>
<feature type="domain" description="Ribbon-helix-helix protein CopG" evidence="1">
    <location>
        <begin position="2"/>
        <end position="38"/>
    </location>
</feature>
<dbReference type="Gene3D" id="1.10.1220.10">
    <property type="entry name" value="Met repressor-like"/>
    <property type="match status" value="1"/>
</dbReference>
<evidence type="ECO:0000313" key="3">
    <source>
        <dbReference type="Proteomes" id="UP001500839"/>
    </source>
</evidence>
<dbReference type="Proteomes" id="UP001500839">
    <property type="component" value="Unassembled WGS sequence"/>
</dbReference>
<dbReference type="InterPro" id="IPR013321">
    <property type="entry name" value="Arc_rbn_hlx_hlx"/>
</dbReference>
<comment type="caution">
    <text evidence="2">The sequence shown here is derived from an EMBL/GenBank/DDBJ whole genome shotgun (WGS) entry which is preliminary data.</text>
</comment>
<gene>
    <name evidence="2" type="ORF">GCM10023353_01680</name>
</gene>
<dbReference type="Pfam" id="PF01402">
    <property type="entry name" value="RHH_1"/>
    <property type="match status" value="1"/>
</dbReference>
<keyword evidence="3" id="KW-1185">Reference proteome</keyword>
<dbReference type="EMBL" id="BAABKQ010000001">
    <property type="protein sequence ID" value="GAA4803178.1"/>
    <property type="molecule type" value="Genomic_DNA"/>
</dbReference>
<protein>
    <submittedName>
        <fullName evidence="2">Type II toxin-antitoxin system antitoxin MazE9</fullName>
    </submittedName>
</protein>
<evidence type="ECO:0000313" key="2">
    <source>
        <dbReference type="EMBL" id="GAA4803178.1"/>
    </source>
</evidence>